<proteinExistence type="predicted"/>
<accession>A0A481ZEI8</accession>
<gene>
    <name evidence="1" type="ORF">LCPAC404_01130</name>
</gene>
<protein>
    <submittedName>
        <fullName evidence="1">Uncharacterized protein</fullName>
    </submittedName>
</protein>
<name>A0A481ZEI8_9VIRU</name>
<dbReference type="EMBL" id="MK500595">
    <property type="protein sequence ID" value="QBK93409.1"/>
    <property type="molecule type" value="Genomic_DNA"/>
</dbReference>
<reference evidence="1" key="1">
    <citation type="journal article" date="2019" name="MBio">
        <title>Virus Genomes from Deep Sea Sediments Expand the Ocean Megavirome and Support Independent Origins of Viral Gigantism.</title>
        <authorList>
            <person name="Backstrom D."/>
            <person name="Yutin N."/>
            <person name="Jorgensen S.L."/>
            <person name="Dharamshi J."/>
            <person name="Homa F."/>
            <person name="Zaremba-Niedwiedzka K."/>
            <person name="Spang A."/>
            <person name="Wolf Y.I."/>
            <person name="Koonin E.V."/>
            <person name="Ettema T.J."/>
        </authorList>
    </citation>
    <scope>NUCLEOTIDE SEQUENCE</scope>
</reference>
<evidence type="ECO:0000313" key="1">
    <source>
        <dbReference type="EMBL" id="QBK93409.1"/>
    </source>
</evidence>
<organism evidence="1">
    <name type="scientific">Pithovirus LCPAC404</name>
    <dbReference type="NCBI Taxonomy" id="2506597"/>
    <lineage>
        <taxon>Viruses</taxon>
        <taxon>Pithoviruses</taxon>
    </lineage>
</organism>
<sequence>MSDSDTDNEEDIVAQEILTWNKNHDIATDTFWEMRSMLESYGMLDLRMAYSNFMMWICPNEEPDIYVKDVPT</sequence>